<organism evidence="2 3">
    <name type="scientific">Kiritimatiella glycovorans</name>
    <dbReference type="NCBI Taxonomy" id="1307763"/>
    <lineage>
        <taxon>Bacteria</taxon>
        <taxon>Pseudomonadati</taxon>
        <taxon>Kiritimatiellota</taxon>
        <taxon>Kiritimatiellia</taxon>
        <taxon>Kiritimatiellales</taxon>
        <taxon>Kiritimatiellaceae</taxon>
        <taxon>Kiritimatiella</taxon>
    </lineage>
</organism>
<dbReference type="EMBL" id="CP010904">
    <property type="protein sequence ID" value="AKJ64593.1"/>
    <property type="molecule type" value="Genomic_DNA"/>
</dbReference>
<evidence type="ECO:0000313" key="3">
    <source>
        <dbReference type="Proteomes" id="UP000035268"/>
    </source>
</evidence>
<gene>
    <name evidence="2" type="ORF">L21SP4_01345</name>
</gene>
<sequence length="802" mass="90465" precursor="true">MGLKTWLLALLTTAAAASQAGPDGYPRPMLFRENFPKLLSHYDHIQLMVSDLHVDKRKFSSVRFKREHPDAVVLVQINNEPTGIWGTWEMLPRQRIEDYGWLDPEVRDTSPLMEIFEYDIHPLMDFPGHWVYETGAETRDSIPADAETITVGVGDMTPFLPLTHRLSKKVAKAHPEITNALLKDVVIYTRGTDEKPDWLNADMGSLVAIDPAARTVTIRRWDARENRHAFDAGAVVAPGAVPVIVENAGVVRSFPPHLRESMKQAVVVKPFMPNLTPFCPVDPRTGLNAAETMARHYAAMRRRHYPNIDGYVFDVSCGTHTPSHRVSNRVDCDNDGEIDNFQFDGVLAWPVGISEFATLLRKGKPGHFKGLGRDFRMVSDSNFNEDQRLFEVLNGGEYEHSFTLFFPPYEYMYSSNLDRWLLWEDRGRDPNLSFVHNKYADEVHHGGEAADLERPATLAHFRLDMATACMGSGYVGKMVLRPAHGGNTEEVKYPGLEEERARYGGMLPKIYDEYHAGRGEFGWLGLPEGDPVRVTTHLSKPVYAFTRQSPMPAVRMERPPWRLSEPERTRTGDGFSFRVRERGLWRQLKDSFRATVALPLPGVELERNREYTLSFKLRGSPVYDRFGRAHRNIPKNMRLRFITDRDGGKQSDRAAEELNTNVGQLLGGGQSGGGYMQEVLVFPRERKVVLTLIAGGSGPAQIEFGVTEEPGNYEISDLRLREGCADVLVREFEHGLVLLNGSVFSEAVVDLRKLFPDAAFRRIRGTQDPVHNSGKPARVVTISASDGLFLEREDRAVSVRKK</sequence>
<reference evidence="2 3" key="2">
    <citation type="journal article" date="2016" name="ISME J.">
        <title>Characterization of the first cultured representative of Verrucomicrobia subdivision 5 indicates the proposal of a novel phylum.</title>
        <authorList>
            <person name="Spring S."/>
            <person name="Bunk B."/>
            <person name="Sproer C."/>
            <person name="Schumann P."/>
            <person name="Rohde M."/>
            <person name="Tindall B.J."/>
            <person name="Klenk H.P."/>
        </authorList>
    </citation>
    <scope>NUCLEOTIDE SEQUENCE [LARGE SCALE GENOMIC DNA]</scope>
    <source>
        <strain evidence="2 3">L21-Fru-AB</strain>
    </source>
</reference>
<dbReference type="KEGG" id="vbl:L21SP4_01345"/>
<accession>A0A0G3EE50</accession>
<evidence type="ECO:0000313" key="2">
    <source>
        <dbReference type="EMBL" id="AKJ64593.1"/>
    </source>
</evidence>
<protein>
    <submittedName>
        <fullName evidence="2">Uncharacterized protein</fullName>
    </submittedName>
</protein>
<keyword evidence="3" id="KW-1185">Reference proteome</keyword>
<proteinExistence type="predicted"/>
<dbReference type="Proteomes" id="UP000035268">
    <property type="component" value="Chromosome"/>
</dbReference>
<dbReference type="OrthoDB" id="1438534at2"/>
<name>A0A0G3EE50_9BACT</name>
<evidence type="ECO:0000256" key="1">
    <source>
        <dbReference type="SAM" id="SignalP"/>
    </source>
</evidence>
<keyword evidence="1" id="KW-0732">Signal</keyword>
<feature type="signal peptide" evidence="1">
    <location>
        <begin position="1"/>
        <end position="20"/>
    </location>
</feature>
<dbReference type="AlphaFoldDB" id="A0A0G3EE50"/>
<feature type="chain" id="PRO_5005184088" evidence="1">
    <location>
        <begin position="21"/>
        <end position="802"/>
    </location>
</feature>
<dbReference type="RefSeq" id="WP_052881910.1">
    <property type="nucleotide sequence ID" value="NZ_CP010904.1"/>
</dbReference>
<reference evidence="3" key="1">
    <citation type="submission" date="2015-02" db="EMBL/GenBank/DDBJ databases">
        <title>Description and complete genome sequence of the first cultured representative of the subdivision 5 of the Verrucomicrobia phylum.</title>
        <authorList>
            <person name="Spring S."/>
            <person name="Bunk B."/>
            <person name="Sproer C."/>
            <person name="Klenk H.-P."/>
        </authorList>
    </citation>
    <scope>NUCLEOTIDE SEQUENCE [LARGE SCALE GENOMIC DNA]</scope>
    <source>
        <strain evidence="3">L21-Fru-AB</strain>
    </source>
</reference>